<evidence type="ECO:0000313" key="2">
    <source>
        <dbReference type="Proteomes" id="UP000274504"/>
    </source>
</evidence>
<gene>
    <name evidence="1" type="ORF">HDID_LOCUS10969</name>
</gene>
<proteinExistence type="predicted"/>
<name>A0A0R3SYX6_HYMDI</name>
<evidence type="ECO:0000313" key="3">
    <source>
        <dbReference type="WBParaSite" id="HDID_0001097201-mRNA-1"/>
    </source>
</evidence>
<organism evidence="3">
    <name type="scientific">Hymenolepis diminuta</name>
    <name type="common">Rat tapeworm</name>
    <dbReference type="NCBI Taxonomy" id="6216"/>
    <lineage>
        <taxon>Eukaryota</taxon>
        <taxon>Metazoa</taxon>
        <taxon>Spiralia</taxon>
        <taxon>Lophotrochozoa</taxon>
        <taxon>Platyhelminthes</taxon>
        <taxon>Cestoda</taxon>
        <taxon>Eucestoda</taxon>
        <taxon>Cyclophyllidea</taxon>
        <taxon>Hymenolepididae</taxon>
        <taxon>Hymenolepis</taxon>
    </lineage>
</organism>
<accession>A0A0R3SYX6</accession>
<dbReference type="WBParaSite" id="HDID_0001097201-mRNA-1">
    <property type="protein sequence ID" value="HDID_0001097201-mRNA-1"/>
    <property type="gene ID" value="HDID_0001097201"/>
</dbReference>
<sequence>MSAEGVGVLLRRFVAICQREADINARSHPLNRPPGEWSHLSEDLTTLLQSCPPSRLAILSFVHPIIVAYLQSISQKPVDSSSPLKRKSLPSAAPVESFILNVLAAVSTNYLFDISFTVSLQCIRL</sequence>
<reference evidence="1 2" key="2">
    <citation type="submission" date="2018-11" db="EMBL/GenBank/DDBJ databases">
        <authorList>
            <consortium name="Pathogen Informatics"/>
        </authorList>
    </citation>
    <scope>NUCLEOTIDE SEQUENCE [LARGE SCALE GENOMIC DNA]</scope>
</reference>
<reference evidence="3" key="1">
    <citation type="submission" date="2017-02" db="UniProtKB">
        <authorList>
            <consortium name="WormBaseParasite"/>
        </authorList>
    </citation>
    <scope>IDENTIFICATION</scope>
</reference>
<dbReference type="AlphaFoldDB" id="A0A0R3SYX6"/>
<protein>
    <submittedName>
        <fullName evidence="1 3">Uncharacterized protein</fullName>
    </submittedName>
</protein>
<evidence type="ECO:0000313" key="1">
    <source>
        <dbReference type="EMBL" id="VDL64450.1"/>
    </source>
</evidence>
<dbReference type="EMBL" id="UYSG01012200">
    <property type="protein sequence ID" value="VDL64450.1"/>
    <property type="molecule type" value="Genomic_DNA"/>
</dbReference>
<dbReference type="Proteomes" id="UP000274504">
    <property type="component" value="Unassembled WGS sequence"/>
</dbReference>